<comment type="caution">
    <text evidence="2">The sequence shown here is derived from an EMBL/GenBank/DDBJ whole genome shotgun (WGS) entry which is preliminary data.</text>
</comment>
<proteinExistence type="predicted"/>
<evidence type="ECO:0000313" key="3">
    <source>
        <dbReference type="Proteomes" id="UP001163046"/>
    </source>
</evidence>
<keyword evidence="3" id="KW-1185">Reference proteome</keyword>
<feature type="compositionally biased region" description="Low complexity" evidence="1">
    <location>
        <begin position="1"/>
        <end position="19"/>
    </location>
</feature>
<dbReference type="EMBL" id="MU827841">
    <property type="protein sequence ID" value="KAJ7318920.1"/>
    <property type="molecule type" value="Genomic_DNA"/>
</dbReference>
<protein>
    <submittedName>
        <fullName evidence="2">Uncharacterized protein</fullName>
    </submittedName>
</protein>
<feature type="compositionally biased region" description="Low complexity" evidence="1">
    <location>
        <begin position="55"/>
        <end position="69"/>
    </location>
</feature>
<dbReference type="AlphaFoldDB" id="A0A9W9Y8R4"/>
<sequence>MSTVSSPVSVSSNKTSSLTGVTSVHSQSVRQITSPAQQIIRPDVSSSDLSENVASSKGSANVSSSSDSSTWQRQNSGQDHREDEQSSGVWGWMSNAVSAGLQTTQNIGRNIVEKTKTLLKVDHNA</sequence>
<reference evidence="2" key="1">
    <citation type="submission" date="2023-01" db="EMBL/GenBank/DDBJ databases">
        <title>Genome assembly of the deep-sea coral Lophelia pertusa.</title>
        <authorList>
            <person name="Herrera S."/>
            <person name="Cordes E."/>
        </authorList>
    </citation>
    <scope>NUCLEOTIDE SEQUENCE</scope>
    <source>
        <strain evidence="2">USNM1676648</strain>
        <tissue evidence="2">Polyp</tissue>
    </source>
</reference>
<feature type="region of interest" description="Disordered" evidence="1">
    <location>
        <begin position="1"/>
        <end position="91"/>
    </location>
</feature>
<organism evidence="2 3">
    <name type="scientific">Desmophyllum pertusum</name>
    <dbReference type="NCBI Taxonomy" id="174260"/>
    <lineage>
        <taxon>Eukaryota</taxon>
        <taxon>Metazoa</taxon>
        <taxon>Cnidaria</taxon>
        <taxon>Anthozoa</taxon>
        <taxon>Hexacorallia</taxon>
        <taxon>Scleractinia</taxon>
        <taxon>Caryophylliina</taxon>
        <taxon>Caryophylliidae</taxon>
        <taxon>Desmophyllum</taxon>
    </lineage>
</organism>
<name>A0A9W9Y8R4_9CNID</name>
<evidence type="ECO:0000313" key="2">
    <source>
        <dbReference type="EMBL" id="KAJ7318920.1"/>
    </source>
</evidence>
<evidence type="ECO:0000256" key="1">
    <source>
        <dbReference type="SAM" id="MobiDB-lite"/>
    </source>
</evidence>
<dbReference type="OrthoDB" id="4968544at2759"/>
<accession>A0A9W9Y8R4</accession>
<dbReference type="Proteomes" id="UP001163046">
    <property type="component" value="Unassembled WGS sequence"/>
</dbReference>
<feature type="compositionally biased region" description="Polar residues" evidence="1">
    <location>
        <begin position="44"/>
        <end position="54"/>
    </location>
</feature>
<gene>
    <name evidence="2" type="ORF">OS493_036792</name>
</gene>
<feature type="compositionally biased region" description="Polar residues" evidence="1">
    <location>
        <begin position="20"/>
        <end position="37"/>
    </location>
</feature>